<keyword evidence="4" id="KW-1185">Reference proteome</keyword>
<evidence type="ECO:0000313" key="3">
    <source>
        <dbReference type="EMBL" id="KAF6500870.1"/>
    </source>
</evidence>
<dbReference type="EMBL" id="JACASF010000001">
    <property type="protein sequence ID" value="KAF6500870.1"/>
    <property type="molecule type" value="Genomic_DNA"/>
</dbReference>
<organism evidence="3 4">
    <name type="scientific">Molossus molossus</name>
    <name type="common">Pallas' mastiff bat</name>
    <name type="synonym">Vespertilio molossus</name>
    <dbReference type="NCBI Taxonomy" id="27622"/>
    <lineage>
        <taxon>Eukaryota</taxon>
        <taxon>Metazoa</taxon>
        <taxon>Chordata</taxon>
        <taxon>Craniata</taxon>
        <taxon>Vertebrata</taxon>
        <taxon>Euteleostomi</taxon>
        <taxon>Mammalia</taxon>
        <taxon>Eutheria</taxon>
        <taxon>Laurasiatheria</taxon>
        <taxon>Chiroptera</taxon>
        <taxon>Yangochiroptera</taxon>
        <taxon>Molossidae</taxon>
        <taxon>Molossus</taxon>
    </lineage>
</organism>
<keyword evidence="1" id="KW-0677">Repeat</keyword>
<dbReference type="Proteomes" id="UP000550707">
    <property type="component" value="Unassembled WGS sequence"/>
</dbReference>
<dbReference type="PANTHER" id="PTHR46618:SF1">
    <property type="entry name" value="ARMADILLO REPEAT-CONTAINING PROTEIN 3"/>
    <property type="match status" value="1"/>
</dbReference>
<dbReference type="InterPro" id="IPR055164">
    <property type="entry name" value="EDR1/CTR1/ARMC3-like_pept-like"/>
</dbReference>
<proteinExistence type="predicted"/>
<name>A0A7J8JWM3_MOLMO</name>
<dbReference type="PANTHER" id="PTHR46618">
    <property type="entry name" value="ARMADILLO REPEAT-CONTAINING PROTEIN 3"/>
    <property type="match status" value="1"/>
</dbReference>
<feature type="domain" description="EDR1/CTR1/ARMC3-like peptidase-like" evidence="2">
    <location>
        <begin position="29"/>
        <end position="167"/>
    </location>
</feature>
<sequence length="180" mass="20604">MKEEDKVTSVLKWAGEGSSDKEWYPPSDPNFCVCVYEVTKYILPITNIREQIEALAQYVAEKMGGEIPKEKLQNFSWQLHISELKFQLKSNVVPIGLIKKGIFYHRALLFKALADKVGIGCSLVRGEYGRAWNEVKLMNESRKGVTGGLPPFETYIVDLMFHPGRLMKIKSKEANLYRFL</sequence>
<evidence type="ECO:0000313" key="4">
    <source>
        <dbReference type="Proteomes" id="UP000550707"/>
    </source>
</evidence>
<accession>A0A7J8JWM3</accession>
<dbReference type="InParanoid" id="A0A7J8JWM3"/>
<protein>
    <recommendedName>
        <fullName evidence="2">EDR1/CTR1/ARMC3-like peptidase-like domain-containing protein</fullName>
    </recommendedName>
</protein>
<dbReference type="InterPro" id="IPR052441">
    <property type="entry name" value="Armadillo-Ser/Thr_Kinase"/>
</dbReference>
<gene>
    <name evidence="3" type="ORF">HJG59_007905</name>
</gene>
<reference evidence="3 4" key="1">
    <citation type="journal article" date="2020" name="Nature">
        <title>Six reference-quality genomes reveal evolution of bat adaptations.</title>
        <authorList>
            <person name="Jebb D."/>
            <person name="Huang Z."/>
            <person name="Pippel M."/>
            <person name="Hughes G.M."/>
            <person name="Lavrichenko K."/>
            <person name="Devanna P."/>
            <person name="Winkler S."/>
            <person name="Jermiin L.S."/>
            <person name="Skirmuntt E.C."/>
            <person name="Katzourakis A."/>
            <person name="Burkitt-Gray L."/>
            <person name="Ray D.A."/>
            <person name="Sullivan K.A.M."/>
            <person name="Roscito J.G."/>
            <person name="Kirilenko B.M."/>
            <person name="Davalos L.M."/>
            <person name="Corthals A.P."/>
            <person name="Power M.L."/>
            <person name="Jones G."/>
            <person name="Ransome R.D."/>
            <person name="Dechmann D.K.N."/>
            <person name="Locatelli A.G."/>
            <person name="Puechmaille S.J."/>
            <person name="Fedrigo O."/>
            <person name="Jarvis E.D."/>
            <person name="Hiller M."/>
            <person name="Vernes S.C."/>
            <person name="Myers E.W."/>
            <person name="Teeling E.C."/>
        </authorList>
    </citation>
    <scope>NUCLEOTIDE SEQUENCE [LARGE SCALE GENOMIC DNA]</scope>
    <source>
        <strain evidence="3">MMolMol1</strain>
        <tissue evidence="3">Muscle</tissue>
    </source>
</reference>
<dbReference type="Pfam" id="PF14381">
    <property type="entry name" value="EDR1_CTR1_ARMC3_pept"/>
    <property type="match status" value="1"/>
</dbReference>
<dbReference type="AlphaFoldDB" id="A0A7J8JWM3"/>
<comment type="caution">
    <text evidence="3">The sequence shown here is derived from an EMBL/GenBank/DDBJ whole genome shotgun (WGS) entry which is preliminary data.</text>
</comment>
<evidence type="ECO:0000256" key="1">
    <source>
        <dbReference type="ARBA" id="ARBA00022737"/>
    </source>
</evidence>
<evidence type="ECO:0000259" key="2">
    <source>
        <dbReference type="Pfam" id="PF14381"/>
    </source>
</evidence>